<dbReference type="OrthoDB" id="9801213at2"/>
<dbReference type="SUPFAM" id="SSF56235">
    <property type="entry name" value="N-terminal nucleophile aminohydrolases (Ntn hydrolases)"/>
    <property type="match status" value="1"/>
</dbReference>
<keyword evidence="2" id="KW-0315">Glutamine amidotransferase</keyword>
<dbReference type="RefSeq" id="WP_143183387.1">
    <property type="nucleotide sequence ID" value="NZ_FQYR01000003.1"/>
</dbReference>
<keyword evidence="5" id="KW-1185">Reference proteome</keyword>
<evidence type="ECO:0000313" key="4">
    <source>
        <dbReference type="EMBL" id="SHJ33468.1"/>
    </source>
</evidence>
<dbReference type="EMBL" id="FQYR01000003">
    <property type="protein sequence ID" value="SHJ33468.1"/>
    <property type="molecule type" value="Genomic_DNA"/>
</dbReference>
<name>A0A1M6IGA0_9BACT</name>
<dbReference type="Gene3D" id="3.60.20.10">
    <property type="entry name" value="Glutamine Phosphoribosylpyrophosphate, subunit 1, domain 1"/>
    <property type="match status" value="1"/>
</dbReference>
<dbReference type="PROSITE" id="PS51278">
    <property type="entry name" value="GATASE_TYPE_2"/>
    <property type="match status" value="1"/>
</dbReference>
<evidence type="ECO:0000259" key="3">
    <source>
        <dbReference type="PROSITE" id="PS51278"/>
    </source>
</evidence>
<feature type="domain" description="Glutamine amidotransferase type-2" evidence="3">
    <location>
        <begin position="9"/>
        <end position="303"/>
    </location>
</feature>
<reference evidence="4 5" key="1">
    <citation type="submission" date="2016-11" db="EMBL/GenBank/DDBJ databases">
        <authorList>
            <person name="Jaros S."/>
            <person name="Januszkiewicz K."/>
            <person name="Wedrychowicz H."/>
        </authorList>
    </citation>
    <scope>NUCLEOTIDE SEQUENCE [LARGE SCALE GENOMIC DNA]</scope>
    <source>
        <strain evidence="4 5">DSM 18772</strain>
    </source>
</reference>
<protein>
    <submittedName>
        <fullName evidence="4">Amidophosphoribosyltransferase</fullName>
    </submittedName>
</protein>
<dbReference type="Proteomes" id="UP000184510">
    <property type="component" value="Unassembled WGS sequence"/>
</dbReference>
<dbReference type="SUPFAM" id="SSF53271">
    <property type="entry name" value="PRTase-like"/>
    <property type="match status" value="1"/>
</dbReference>
<keyword evidence="4" id="KW-0328">Glycosyltransferase</keyword>
<sequence length="642" mass="72884">MSDFLKHECGIALIRLRKPISYYIEKYGTPLWGLNKLFLLMEKQHNRGQDGIGIGCCKLGMPLGQPYIFRRRDARKDSLATVFNKEIKTFNKLARKQMLDPSSAGSVKNVFDFGGEVLMGHLRYGTSGRFDEGSCHPYLRRSNWPTRTLLVQGNFNMTNAGALNQKLIERGQHPVFGTDTQTVLEELGFHLDEAHTDLYRELRDKGVDGQEIPAMISENLDLLQIISESAKSWDGGYAICGAVGNGDTFVMRDPRGIRPCHYYIDDEVIAFASERVPLMTVFEANKEQVKEMEPGNVTIIGHNGEIRTERFHPEVQKAPCSFERIYFSRGNDPSIYRERKAMGAALVDQVVDAMNNDFDKAVFSFIPNTAETAYYGLMDGLRMYRRQQVRAELVEAIENGTLDVEMLDKVILRNWPKSEKVAHKDIKMRTFISQEKGRAQLVSHVYDITYDLVKPVDTLVMLDDSIVRGTTLKQSILKILSRTNPKKIVVCSTAPQIRYPDCYGIDMSELGKFIAFQAAVALHEREGNNELLKEIYEACKEELRKPAEERVNQVKRVYECFTDDQISAEVSRMVYPEDVDWDGEVQIIFQTIDNLHASIKGPCGDWYFTGDFPTPGGMATVNAAYINWFEGKSGRSYDLPLV</sequence>
<dbReference type="InterPro" id="IPR017932">
    <property type="entry name" value="GATase_2_dom"/>
</dbReference>
<gene>
    <name evidence="4" type="ORF">SAMN02745181_1799</name>
</gene>
<dbReference type="STRING" id="1123071.SAMN02745181_1799"/>
<dbReference type="InParanoid" id="A0A1M6IGA0"/>
<organism evidence="4 5">
    <name type="scientific">Rubritalea squalenifaciens DSM 18772</name>
    <dbReference type="NCBI Taxonomy" id="1123071"/>
    <lineage>
        <taxon>Bacteria</taxon>
        <taxon>Pseudomonadati</taxon>
        <taxon>Verrucomicrobiota</taxon>
        <taxon>Verrucomicrobiia</taxon>
        <taxon>Verrucomicrobiales</taxon>
        <taxon>Rubritaleaceae</taxon>
        <taxon>Rubritalea</taxon>
    </lineage>
</organism>
<dbReference type="InterPro" id="IPR029057">
    <property type="entry name" value="PRTase-like"/>
</dbReference>
<dbReference type="PANTHER" id="PTHR11907">
    <property type="entry name" value="AMIDOPHOSPHORIBOSYLTRANSFERASE"/>
    <property type="match status" value="1"/>
</dbReference>
<dbReference type="GO" id="GO:0016757">
    <property type="term" value="F:glycosyltransferase activity"/>
    <property type="evidence" value="ECO:0007669"/>
    <property type="project" value="UniProtKB-KW"/>
</dbReference>
<evidence type="ECO:0000256" key="1">
    <source>
        <dbReference type="ARBA" id="ARBA00022679"/>
    </source>
</evidence>
<dbReference type="InterPro" id="IPR029055">
    <property type="entry name" value="Ntn_hydrolases_N"/>
</dbReference>
<accession>A0A1M6IGA0</accession>
<keyword evidence="1 4" id="KW-0808">Transferase</keyword>
<evidence type="ECO:0000256" key="2">
    <source>
        <dbReference type="ARBA" id="ARBA00022962"/>
    </source>
</evidence>
<evidence type="ECO:0000313" key="5">
    <source>
        <dbReference type="Proteomes" id="UP000184510"/>
    </source>
</evidence>
<proteinExistence type="predicted"/>
<dbReference type="AlphaFoldDB" id="A0A1M6IGA0"/>
<dbReference type="FunCoup" id="A0A1M6IGA0">
    <property type="interactions" value="517"/>
</dbReference>